<accession>A0ABY3PL40</accession>
<reference evidence="2 3" key="1">
    <citation type="journal article" date="2021" name="Genome Biol. Evol.">
        <title>Complete Genome Sequencing of a Novel Gloeobacter Species from a Waterfall Cave in Mexico.</title>
        <authorList>
            <person name="Saw J.H."/>
            <person name="Cardona T."/>
            <person name="Montejano G."/>
        </authorList>
    </citation>
    <scope>NUCLEOTIDE SEQUENCE [LARGE SCALE GENOMIC DNA]</scope>
    <source>
        <strain evidence="2">MG652769</strain>
    </source>
</reference>
<keyword evidence="3" id="KW-1185">Reference proteome</keyword>
<dbReference type="EMBL" id="CP063845">
    <property type="protein sequence ID" value="UFP94385.1"/>
    <property type="molecule type" value="Genomic_DNA"/>
</dbReference>
<evidence type="ECO:0000256" key="1">
    <source>
        <dbReference type="SAM" id="MobiDB-lite"/>
    </source>
</evidence>
<sequence>MAPILPLPPEPPQVASLQTPPPAATPSRFKDLNPAQARWLEVLEKHGIFKTNPASQYFGPEQAVRREELLMSEARIIELMVRRDQEQQAIIDRLRGELAQLRSVRHSAAQAPPEPSTPAVLPGGVVAEQPATIEVPRVNVDPAVTPLAVRTDTLVTIARPGLAIDATAPTAVAPALPLRPASEPVSVEPRLGAGTDLDAIVRHRSKLRQFPRLQRFLEKAAHLDPKSASFEAYVGTYLTSAGMTAGMLAEAARQAAWYDVQASV</sequence>
<dbReference type="Proteomes" id="UP001054846">
    <property type="component" value="Chromosome"/>
</dbReference>
<gene>
    <name evidence="2" type="ORF">ISF26_22015</name>
</gene>
<dbReference type="RefSeq" id="WP_230841441.1">
    <property type="nucleotide sequence ID" value="NZ_CP063845.1"/>
</dbReference>
<feature type="region of interest" description="Disordered" evidence="1">
    <location>
        <begin position="1"/>
        <end position="26"/>
    </location>
</feature>
<organism evidence="2 3">
    <name type="scientific">Gloeobacter morelensis MG652769</name>
    <dbReference type="NCBI Taxonomy" id="2781736"/>
    <lineage>
        <taxon>Bacteria</taxon>
        <taxon>Bacillati</taxon>
        <taxon>Cyanobacteriota</taxon>
        <taxon>Cyanophyceae</taxon>
        <taxon>Gloeobacterales</taxon>
        <taxon>Gloeobacteraceae</taxon>
        <taxon>Gloeobacter</taxon>
        <taxon>Gloeobacter morelensis</taxon>
    </lineage>
</organism>
<protein>
    <submittedName>
        <fullName evidence="2">Uncharacterized protein</fullName>
    </submittedName>
</protein>
<evidence type="ECO:0000313" key="2">
    <source>
        <dbReference type="EMBL" id="UFP94385.1"/>
    </source>
</evidence>
<feature type="compositionally biased region" description="Pro residues" evidence="1">
    <location>
        <begin position="1"/>
        <end position="12"/>
    </location>
</feature>
<proteinExistence type="predicted"/>
<evidence type="ECO:0000313" key="3">
    <source>
        <dbReference type="Proteomes" id="UP001054846"/>
    </source>
</evidence>
<name>A0ABY3PL40_9CYAN</name>